<reference evidence="1 2" key="1">
    <citation type="submission" date="2021-03" db="EMBL/GenBank/DDBJ databases">
        <title>Genomic Encyclopedia of Type Strains, Phase IV (KMG-IV): sequencing the most valuable type-strain genomes for metagenomic binning, comparative biology and taxonomic classification.</title>
        <authorList>
            <person name="Goeker M."/>
        </authorList>
    </citation>
    <scope>NUCLEOTIDE SEQUENCE [LARGE SCALE GENOMIC DNA]</scope>
    <source>
        <strain evidence="1 2">DSM 21292</strain>
    </source>
</reference>
<dbReference type="EMBL" id="JAGIKV010000009">
    <property type="protein sequence ID" value="MBP2246183.1"/>
    <property type="molecule type" value="Genomic_DNA"/>
</dbReference>
<name>A0ABS4RTH4_PAEXY</name>
<gene>
    <name evidence="1" type="ORF">J2Z28_002814</name>
</gene>
<evidence type="ECO:0000313" key="2">
    <source>
        <dbReference type="Proteomes" id="UP000810207"/>
    </source>
</evidence>
<organism evidence="1 2">
    <name type="scientific">Paenibacillus xylanexedens</name>
    <dbReference type="NCBI Taxonomy" id="528191"/>
    <lineage>
        <taxon>Bacteria</taxon>
        <taxon>Bacillati</taxon>
        <taxon>Bacillota</taxon>
        <taxon>Bacilli</taxon>
        <taxon>Bacillales</taxon>
        <taxon>Paenibacillaceae</taxon>
        <taxon>Paenibacillus</taxon>
    </lineage>
</organism>
<dbReference type="Proteomes" id="UP000810207">
    <property type="component" value="Unassembled WGS sequence"/>
</dbReference>
<evidence type="ECO:0000313" key="1">
    <source>
        <dbReference type="EMBL" id="MBP2246183.1"/>
    </source>
</evidence>
<comment type="caution">
    <text evidence="1">The sequence shown here is derived from an EMBL/GenBank/DDBJ whole genome shotgun (WGS) entry which is preliminary data.</text>
</comment>
<accession>A0ABS4RTH4</accession>
<sequence>MILDEYGIPMDRTQLHSSSRTASEIYARTAMDLHIARNMIKLQGGTLTLNHANNIMVMTVPIDHRS</sequence>
<keyword evidence="2" id="KW-1185">Reference proteome</keyword>
<proteinExistence type="predicted"/>
<protein>
    <submittedName>
        <fullName evidence="1">Uncharacterized protein</fullName>
    </submittedName>
</protein>